<evidence type="ECO:0000313" key="2">
    <source>
        <dbReference type="Proteomes" id="UP001597267"/>
    </source>
</evidence>
<proteinExistence type="predicted"/>
<accession>A0ABW4J5M6</accession>
<protein>
    <submittedName>
        <fullName evidence="1">Uncharacterized protein</fullName>
    </submittedName>
</protein>
<dbReference type="RefSeq" id="WP_125714051.1">
    <property type="nucleotide sequence ID" value="NZ_JBHTOP010000003.1"/>
</dbReference>
<keyword evidence="2" id="KW-1185">Reference proteome</keyword>
<name>A0ABW4J5M6_9LACO</name>
<dbReference type="Proteomes" id="UP001597267">
    <property type="component" value="Unassembled WGS sequence"/>
</dbReference>
<dbReference type="EMBL" id="JBHTOP010000003">
    <property type="protein sequence ID" value="MFD1670941.1"/>
    <property type="molecule type" value="Genomic_DNA"/>
</dbReference>
<comment type="caution">
    <text evidence="1">The sequence shown here is derived from an EMBL/GenBank/DDBJ whole genome shotgun (WGS) entry which is preliminary data.</text>
</comment>
<organism evidence="1 2">
    <name type="scientific">Agrilactobacillus yilanensis</name>
    <dbReference type="NCBI Taxonomy" id="2485997"/>
    <lineage>
        <taxon>Bacteria</taxon>
        <taxon>Bacillati</taxon>
        <taxon>Bacillota</taxon>
        <taxon>Bacilli</taxon>
        <taxon>Lactobacillales</taxon>
        <taxon>Lactobacillaceae</taxon>
        <taxon>Agrilactobacillus</taxon>
    </lineage>
</organism>
<sequence length="83" mass="9157">MTDLIIWFQSGSTSKFENVTKFKNNDNEILFFYDGVATGKHCNATFEKRNVSGFALSVEAATVKNGDNNALRSTIPNSFELGS</sequence>
<reference evidence="2" key="1">
    <citation type="journal article" date="2019" name="Int. J. Syst. Evol. Microbiol.">
        <title>The Global Catalogue of Microorganisms (GCM) 10K type strain sequencing project: providing services to taxonomists for standard genome sequencing and annotation.</title>
        <authorList>
            <consortium name="The Broad Institute Genomics Platform"/>
            <consortium name="The Broad Institute Genome Sequencing Center for Infectious Disease"/>
            <person name="Wu L."/>
            <person name="Ma J."/>
        </authorList>
    </citation>
    <scope>NUCLEOTIDE SEQUENCE [LARGE SCALE GENOMIC DNA]</scope>
    <source>
        <strain evidence="2">CCM 8896</strain>
    </source>
</reference>
<evidence type="ECO:0000313" key="1">
    <source>
        <dbReference type="EMBL" id="MFD1670941.1"/>
    </source>
</evidence>
<gene>
    <name evidence="1" type="ORF">ACFQ5M_02385</name>
</gene>